<comment type="subcellular location">
    <subcellularLocation>
        <location evidence="1">Cell membrane</location>
    </subcellularLocation>
</comment>
<keyword evidence="4" id="KW-0812">Transmembrane</keyword>
<evidence type="ECO:0000256" key="4">
    <source>
        <dbReference type="ARBA" id="ARBA00022692"/>
    </source>
</evidence>
<feature type="domain" description="PLD phosphodiesterase" evidence="9">
    <location>
        <begin position="137"/>
        <end position="164"/>
    </location>
</feature>
<dbReference type="PROSITE" id="PS50035">
    <property type="entry name" value="PLD"/>
    <property type="match status" value="2"/>
</dbReference>
<protein>
    <recommendedName>
        <fullName evidence="8">Cardiolipin synthase</fullName>
        <ecNumber evidence="8">2.7.8.-</ecNumber>
    </recommendedName>
</protein>
<dbReference type="NCBIfam" id="TIGR04265">
    <property type="entry name" value="bac_cardiolipin"/>
    <property type="match status" value="1"/>
</dbReference>
<dbReference type="InterPro" id="IPR001736">
    <property type="entry name" value="PLipase_D/transphosphatidylase"/>
</dbReference>
<keyword evidence="2" id="KW-1003">Cell membrane</keyword>
<evidence type="ECO:0000256" key="6">
    <source>
        <dbReference type="ARBA" id="ARBA00022989"/>
    </source>
</evidence>
<dbReference type="CDD" id="cd09110">
    <property type="entry name" value="PLDc_CLS_1"/>
    <property type="match status" value="1"/>
</dbReference>
<name>A0ABW4LME7_9BACI</name>
<dbReference type="SMART" id="SM00155">
    <property type="entry name" value="PLDc"/>
    <property type="match status" value="2"/>
</dbReference>
<dbReference type="PANTHER" id="PTHR21248">
    <property type="entry name" value="CARDIOLIPIN SYNTHASE"/>
    <property type="match status" value="1"/>
</dbReference>
<dbReference type="EMBL" id="JBHUEM010000001">
    <property type="protein sequence ID" value="MFD1735133.1"/>
    <property type="molecule type" value="Genomic_DNA"/>
</dbReference>
<sequence>MEIFSLIIIMILAWLAIDFKLGRFFHLKKVRKREYPKRHSQITLFKTGQDLYNDFFYEIKKAKKHIHILFYIVKDDKISHSFLKLLMEKAKAGIEVRLLLDRIGSKVPKQTVRALKKSGVKFQYSHIPRFPFIFYSLNMRNHRKISVVDGSIGYLGGFNIGKEYIGQDPKLGDWRDYHLRIEGEGVQDLQTQFLNDWFHATNESLHDEEGLFPELTTGPILHKLIPTDGAYLRHAFLELIQNAKQELIIGSPYFIPGKEMAQELINAANRGVNVSIIVPMNADHAFVKEASFPYFKPLLEAGCTIYRYNNGFFHAKVIVMDSDVCDIGTANFDKRSLHLNHEINCFIYDQAFIARVKNSLLKDFEKAEVLTIEELEDRSLFQRGKESLSSLISGLL</sequence>
<evidence type="ECO:0000313" key="11">
    <source>
        <dbReference type="Proteomes" id="UP001597214"/>
    </source>
</evidence>
<dbReference type="EC" id="2.7.8.-" evidence="8"/>
<evidence type="ECO:0000313" key="10">
    <source>
        <dbReference type="EMBL" id="MFD1735133.1"/>
    </source>
</evidence>
<dbReference type="Proteomes" id="UP001597214">
    <property type="component" value="Unassembled WGS sequence"/>
</dbReference>
<dbReference type="Pfam" id="PF13091">
    <property type="entry name" value="PLDc_2"/>
    <property type="match status" value="2"/>
</dbReference>
<dbReference type="RefSeq" id="WP_377926220.1">
    <property type="nucleotide sequence ID" value="NZ_JBHUEM010000001.1"/>
</dbReference>
<evidence type="ECO:0000256" key="2">
    <source>
        <dbReference type="ARBA" id="ARBA00022475"/>
    </source>
</evidence>
<proteinExistence type="predicted"/>
<keyword evidence="3" id="KW-0808">Transferase</keyword>
<evidence type="ECO:0000259" key="9">
    <source>
        <dbReference type="PROSITE" id="PS50035"/>
    </source>
</evidence>
<dbReference type="SUPFAM" id="SSF56024">
    <property type="entry name" value="Phospholipase D/nuclease"/>
    <property type="match status" value="2"/>
</dbReference>
<evidence type="ECO:0000256" key="8">
    <source>
        <dbReference type="NCBIfam" id="TIGR04265"/>
    </source>
</evidence>
<organism evidence="10 11">
    <name type="scientific">Bacillus salitolerans</name>
    <dbReference type="NCBI Taxonomy" id="1437434"/>
    <lineage>
        <taxon>Bacteria</taxon>
        <taxon>Bacillati</taxon>
        <taxon>Bacillota</taxon>
        <taxon>Bacilli</taxon>
        <taxon>Bacillales</taxon>
        <taxon>Bacillaceae</taxon>
        <taxon>Bacillus</taxon>
    </lineage>
</organism>
<gene>
    <name evidence="10" type="primary">cls</name>
    <name evidence="10" type="ORF">ACFSCX_01020</name>
</gene>
<dbReference type="PANTHER" id="PTHR21248:SF7">
    <property type="entry name" value="MINOR CARDIOLIPIN SYNTHASE CLSB"/>
    <property type="match status" value="1"/>
</dbReference>
<reference evidence="11" key="1">
    <citation type="journal article" date="2019" name="Int. J. Syst. Evol. Microbiol.">
        <title>The Global Catalogue of Microorganisms (GCM) 10K type strain sequencing project: providing services to taxonomists for standard genome sequencing and annotation.</title>
        <authorList>
            <consortium name="The Broad Institute Genomics Platform"/>
            <consortium name="The Broad Institute Genome Sequencing Center for Infectious Disease"/>
            <person name="Wu L."/>
            <person name="Ma J."/>
        </authorList>
    </citation>
    <scope>NUCLEOTIDE SEQUENCE [LARGE SCALE GENOMIC DNA]</scope>
    <source>
        <strain evidence="11">CCUG 49339</strain>
    </source>
</reference>
<evidence type="ECO:0000256" key="5">
    <source>
        <dbReference type="ARBA" id="ARBA00022737"/>
    </source>
</evidence>
<dbReference type="CDD" id="cd09112">
    <property type="entry name" value="PLDc_CLS_2"/>
    <property type="match status" value="1"/>
</dbReference>
<evidence type="ECO:0000256" key="1">
    <source>
        <dbReference type="ARBA" id="ARBA00004236"/>
    </source>
</evidence>
<keyword evidence="5" id="KW-0677">Repeat</keyword>
<evidence type="ECO:0000256" key="7">
    <source>
        <dbReference type="ARBA" id="ARBA00023136"/>
    </source>
</evidence>
<keyword evidence="7" id="KW-0472">Membrane</keyword>
<feature type="domain" description="PLD phosphodiesterase" evidence="9">
    <location>
        <begin position="309"/>
        <end position="336"/>
    </location>
</feature>
<keyword evidence="6" id="KW-1133">Transmembrane helix</keyword>
<comment type="caution">
    <text evidence="10">The sequence shown here is derived from an EMBL/GenBank/DDBJ whole genome shotgun (WGS) entry which is preliminary data.</text>
</comment>
<dbReference type="Gene3D" id="3.30.870.10">
    <property type="entry name" value="Endonuclease Chain A"/>
    <property type="match status" value="2"/>
</dbReference>
<dbReference type="InterPro" id="IPR022924">
    <property type="entry name" value="Cardiolipin_synthase"/>
</dbReference>
<evidence type="ECO:0000256" key="3">
    <source>
        <dbReference type="ARBA" id="ARBA00022679"/>
    </source>
</evidence>
<accession>A0ABW4LME7</accession>
<dbReference type="InterPro" id="IPR025202">
    <property type="entry name" value="PLD-like_dom"/>
</dbReference>
<keyword evidence="11" id="KW-1185">Reference proteome</keyword>